<dbReference type="AlphaFoldDB" id="A0A0R3PJ71"/>
<dbReference type="OrthoDB" id="5863461at2759"/>
<reference evidence="1 2" key="2">
    <citation type="submission" date="2018-11" db="EMBL/GenBank/DDBJ databases">
        <authorList>
            <consortium name="Pathogen Informatics"/>
        </authorList>
    </citation>
    <scope>NUCLEOTIDE SEQUENCE [LARGE SCALE GENOMIC DNA]</scope>
    <source>
        <strain evidence="1 2">Costa Rica</strain>
    </source>
</reference>
<name>A0A0R3PJ71_ANGCS</name>
<dbReference type="EMBL" id="UYYA01003817">
    <property type="protein sequence ID" value="VDM56060.1"/>
    <property type="molecule type" value="Genomic_DNA"/>
</dbReference>
<keyword evidence="2" id="KW-1185">Reference proteome</keyword>
<evidence type="ECO:0000313" key="2">
    <source>
        <dbReference type="Proteomes" id="UP000267027"/>
    </source>
</evidence>
<accession>A0A0R3PJ71</accession>
<sequence length="38" mass="4037">MDQKPSDEPSEHLSVRMMQDACAAVELTAQSISMGKGG</sequence>
<reference evidence="3" key="1">
    <citation type="submission" date="2017-02" db="UniProtKB">
        <authorList>
            <consortium name="WormBaseParasite"/>
        </authorList>
    </citation>
    <scope>IDENTIFICATION</scope>
</reference>
<protein>
    <submittedName>
        <fullName evidence="3">FBPase domain-containing protein</fullName>
    </submittedName>
</protein>
<organism evidence="3">
    <name type="scientific">Angiostrongylus costaricensis</name>
    <name type="common">Nematode worm</name>
    <dbReference type="NCBI Taxonomy" id="334426"/>
    <lineage>
        <taxon>Eukaryota</taxon>
        <taxon>Metazoa</taxon>
        <taxon>Ecdysozoa</taxon>
        <taxon>Nematoda</taxon>
        <taxon>Chromadorea</taxon>
        <taxon>Rhabditida</taxon>
        <taxon>Rhabditina</taxon>
        <taxon>Rhabditomorpha</taxon>
        <taxon>Strongyloidea</taxon>
        <taxon>Metastrongylidae</taxon>
        <taxon>Angiostrongylus</taxon>
    </lineage>
</organism>
<proteinExistence type="predicted"/>
<evidence type="ECO:0000313" key="3">
    <source>
        <dbReference type="WBParaSite" id="ACOC_0000447401-mRNA-1"/>
    </source>
</evidence>
<dbReference type="WBParaSite" id="ACOC_0000447401-mRNA-1">
    <property type="protein sequence ID" value="ACOC_0000447401-mRNA-1"/>
    <property type="gene ID" value="ACOC_0000447401"/>
</dbReference>
<gene>
    <name evidence="1" type="ORF">ACOC_LOCUS4475</name>
</gene>
<dbReference type="Proteomes" id="UP000267027">
    <property type="component" value="Unassembled WGS sequence"/>
</dbReference>
<evidence type="ECO:0000313" key="1">
    <source>
        <dbReference type="EMBL" id="VDM56060.1"/>
    </source>
</evidence>